<dbReference type="Pfam" id="PF08389">
    <property type="entry name" value="Xpo1"/>
    <property type="match status" value="1"/>
</dbReference>
<dbReference type="InterPro" id="IPR016024">
    <property type="entry name" value="ARM-type_fold"/>
</dbReference>
<comment type="caution">
    <text evidence="2">The sequence shown here is derived from an EMBL/GenBank/DDBJ whole genome shotgun (WGS) entry which is preliminary data.</text>
</comment>
<dbReference type="InterPro" id="IPR057942">
    <property type="entry name" value="TPR_TNPO3_IPO13_3rd"/>
</dbReference>
<name>A0AA36H7G0_CYLNA</name>
<dbReference type="Pfam" id="PF24140">
    <property type="entry name" value="TPR_TNPO3_IPO13_3rd"/>
    <property type="match status" value="1"/>
</dbReference>
<dbReference type="Gene3D" id="1.25.10.10">
    <property type="entry name" value="Leucine-rich Repeat Variant"/>
    <property type="match status" value="1"/>
</dbReference>
<dbReference type="InterPro" id="IPR057941">
    <property type="entry name" value="TPR_TNPO3_IPO13_2nd"/>
</dbReference>
<dbReference type="EMBL" id="CATQJL010000316">
    <property type="protein sequence ID" value="CAJ0605175.1"/>
    <property type="molecule type" value="Genomic_DNA"/>
</dbReference>
<evidence type="ECO:0000313" key="2">
    <source>
        <dbReference type="EMBL" id="CAJ0605175.1"/>
    </source>
</evidence>
<dbReference type="InterPro" id="IPR058537">
    <property type="entry name" value="TPR_TNPO3_IPO13_4th"/>
</dbReference>
<dbReference type="Pfam" id="PF24139">
    <property type="entry name" value="TPR_TNPO3_IPO13_4th"/>
    <property type="match status" value="1"/>
</dbReference>
<evidence type="ECO:0000259" key="1">
    <source>
        <dbReference type="Pfam" id="PF08389"/>
    </source>
</evidence>
<organism evidence="2 3">
    <name type="scientific">Cylicocyclus nassatus</name>
    <name type="common">Nematode worm</name>
    <dbReference type="NCBI Taxonomy" id="53992"/>
    <lineage>
        <taxon>Eukaryota</taxon>
        <taxon>Metazoa</taxon>
        <taxon>Ecdysozoa</taxon>
        <taxon>Nematoda</taxon>
        <taxon>Chromadorea</taxon>
        <taxon>Rhabditida</taxon>
        <taxon>Rhabditina</taxon>
        <taxon>Rhabditomorpha</taxon>
        <taxon>Strongyloidea</taxon>
        <taxon>Strongylidae</taxon>
        <taxon>Cylicocyclus</taxon>
    </lineage>
</organism>
<proteinExistence type="predicted"/>
<reference evidence="2" key="1">
    <citation type="submission" date="2023-07" db="EMBL/GenBank/DDBJ databases">
        <authorList>
            <consortium name="CYATHOMIX"/>
        </authorList>
    </citation>
    <scope>NUCLEOTIDE SEQUENCE</scope>
    <source>
        <strain evidence="2">N/A</strain>
    </source>
</reference>
<evidence type="ECO:0000313" key="3">
    <source>
        <dbReference type="Proteomes" id="UP001176961"/>
    </source>
</evidence>
<dbReference type="PANTHER" id="PTHR12363:SF42">
    <property type="entry name" value="TRANSPORTIN-3"/>
    <property type="match status" value="1"/>
</dbReference>
<dbReference type="AlphaFoldDB" id="A0AA36H7G0"/>
<gene>
    <name evidence="2" type="ORF">CYNAS_LOCUS17158</name>
</gene>
<accession>A0AA36H7G0</accession>
<dbReference type="GO" id="GO:0005737">
    <property type="term" value="C:cytoplasm"/>
    <property type="evidence" value="ECO:0007669"/>
    <property type="project" value="TreeGrafter"/>
</dbReference>
<dbReference type="InterPro" id="IPR051345">
    <property type="entry name" value="Importin_beta-like_NTR"/>
</dbReference>
<dbReference type="Pfam" id="PF24138">
    <property type="entry name" value="TPR_TNPO3_IPO13_2nd"/>
    <property type="match status" value="1"/>
</dbReference>
<sequence>MTEPLDLSLAYQNISIFYSGVNNEEAAKWINSVQSSVHAWTLCDRILCERRDPLACCFAAQTLRQKIMKSLSELPKDTYLSLRESMIAHLSNIDVSSHDQVADATATQLCLAVADLYIQVPEWKDWVAELLNRFSSLGGDRTRMLLTLLRVFPEEVQCSRVGENRRNEIRNELAASAASVFTYLSQVLENYASDQDMIKKVLLCMSCYLQNPALSTECLASSPLLNTVFQILAAPNAPGSLHDAATECVVSALIRAEDYQTHQALAMNLQSAVYQLHGPFNQAVAMEDMDKLQNFARIFVELAESFIEKLVNDGSDDPNSLGSIHTLELLLLLAGHHDYTLIEMTFNIWYRLSEGLFSFEDDQHIEKFKPYVQRYLAALYRHCRYDTEEEGIPDRDGDFADFRLKVIETVRDVVFVVGTESCVTSMYNMLKTCSQSGTWDEAEAALFIISTVISNIIPEENNVIPELVQAIVTLPMTSHPALLLTSVDLLGSASEWLSKNTSFLGKVVEWLLQLAVTPAFAAPAADSIEKITLRSSAELTHLIPLLVQLIPHLESSQSHGKKMETAISSCLKACTMLIMNLPAEEIRSRLVELCQPIIQRLQMVLTATPVVVANNENEKSADSWARIASEPILWIDRIATIFREVRPWNGGVLRTVNSSDSPDAAPWLDIATELYKVLSEALKRYESTARVVEHCCRSIRFIVRSLGVQSIGFVEPLITQMMDIFSRHQHSCFLYLSSILVDEYGAMESLQPGLMIMLETLAHGTFTVLTLENGPRDHPDTVDDLFRLAQRFVTRAPSAFFVHPVASALFECGMVCLSLDHQEANRSVTRFFTSIIEQLLSARKENYRDQGVIAAEELVIAHGARLIELTLQAAIFKVTGSLRRDLAEIVYMLAKIDRGKHKEWLIAGTSRLPRGPFAATDEQLEQFVANITADPERVSMRDVYTQIRDLIKLYE</sequence>
<keyword evidence="3" id="KW-1185">Reference proteome</keyword>
<dbReference type="Proteomes" id="UP001176961">
    <property type="component" value="Unassembled WGS sequence"/>
</dbReference>
<dbReference type="InterPro" id="IPR011989">
    <property type="entry name" value="ARM-like"/>
</dbReference>
<dbReference type="GO" id="GO:0006606">
    <property type="term" value="P:protein import into nucleus"/>
    <property type="evidence" value="ECO:0007669"/>
    <property type="project" value="TreeGrafter"/>
</dbReference>
<dbReference type="SUPFAM" id="SSF48371">
    <property type="entry name" value="ARM repeat"/>
    <property type="match status" value="1"/>
</dbReference>
<feature type="domain" description="Exportin-1/Importin-beta-like" evidence="1">
    <location>
        <begin position="107"/>
        <end position="249"/>
    </location>
</feature>
<dbReference type="PANTHER" id="PTHR12363">
    <property type="entry name" value="TRANSPORTIN 3 AND IMPORTIN 13"/>
    <property type="match status" value="1"/>
</dbReference>
<dbReference type="InterPro" id="IPR013598">
    <property type="entry name" value="Exportin-1/Importin-b-like"/>
</dbReference>
<protein>
    <recommendedName>
        <fullName evidence="1">Exportin-1/Importin-beta-like domain-containing protein</fullName>
    </recommendedName>
</protein>